<keyword evidence="10" id="KW-0575">Peroxidase</keyword>
<organism evidence="10 11">
    <name type="scientific">Candidatus Marimicrobium litorale</name>
    <dbReference type="NCBI Taxonomy" id="2518991"/>
    <lineage>
        <taxon>Bacteria</taxon>
        <taxon>Pseudomonadati</taxon>
        <taxon>Pseudomonadota</taxon>
        <taxon>Gammaproteobacteria</taxon>
        <taxon>Cellvibrionales</taxon>
        <taxon>Halieaceae</taxon>
        <taxon>Marimicrobium</taxon>
    </lineage>
</organism>
<keyword evidence="11" id="KW-1185">Reference proteome</keyword>
<protein>
    <submittedName>
        <fullName evidence="10">Cytochrome-c peroxidase</fullName>
    </submittedName>
</protein>
<comment type="caution">
    <text evidence="10">The sequence shown here is derived from an EMBL/GenBank/DDBJ whole genome shotgun (WGS) entry which is preliminary data.</text>
</comment>
<keyword evidence="2 7" id="KW-0349">Heme</keyword>
<dbReference type="InterPro" id="IPR036909">
    <property type="entry name" value="Cyt_c-like_dom_sf"/>
</dbReference>
<dbReference type="InterPro" id="IPR004852">
    <property type="entry name" value="Di-haem_cyt_c_peroxidsae"/>
</dbReference>
<accession>A0ABT3T196</accession>
<evidence type="ECO:0000256" key="2">
    <source>
        <dbReference type="ARBA" id="ARBA00022617"/>
    </source>
</evidence>
<keyword evidence="6 7" id="KW-0408">Iron</keyword>
<keyword evidence="3 7" id="KW-0479">Metal-binding</keyword>
<evidence type="ECO:0000256" key="3">
    <source>
        <dbReference type="ARBA" id="ARBA00022723"/>
    </source>
</evidence>
<evidence type="ECO:0000256" key="4">
    <source>
        <dbReference type="ARBA" id="ARBA00022729"/>
    </source>
</evidence>
<dbReference type="PROSITE" id="PS51007">
    <property type="entry name" value="CYTC"/>
    <property type="match status" value="1"/>
</dbReference>
<proteinExistence type="predicted"/>
<sequence length="389" mass="43014">MPRCLLYLSLFAVGLSVQAQGATLRTDCPPSFEKTASGQCALRTFYEFYDSVQGAGLGGTQTALPDHRDGFTPQQIDLGRYLFFDPLLSGDGSLSCATCHQPALGFSDGLPRALGRDKRDLGRAAPSLWNTAFLSHFFWDARAQSLEEQAQGPLYSEREMNNTPAGLLAALNTEEAYRALFREAYPDRRSDKIVLEEVYTALAAFQASLISLNSRYDQYAHGYHDALSEHEIEGLNIFRSFVARCAECHTPPLFTNQQVAVIGAPEPEGYPVDIGAERTYNAPRLRGGFKVPTLRNIASTAPYMHSGRFNDLLSVMEFYNGGRGHAVPEEVDLHLHWHISSPNLSTDELARLVDFLGALTDESLTPDIPPRLPSGLDPFAAMHERKQQQ</sequence>
<evidence type="ECO:0000259" key="9">
    <source>
        <dbReference type="PROSITE" id="PS51007"/>
    </source>
</evidence>
<dbReference type="InterPro" id="IPR051395">
    <property type="entry name" value="Cytochrome_c_Peroxidase/MauG"/>
</dbReference>
<reference evidence="10" key="1">
    <citation type="submission" date="2019-02" db="EMBL/GenBank/DDBJ databases">
        <authorList>
            <person name="Li S.-H."/>
        </authorList>
    </citation>
    <scope>NUCLEOTIDE SEQUENCE</scope>
    <source>
        <strain evidence="10">IMCC11814</strain>
    </source>
</reference>
<evidence type="ECO:0000313" key="10">
    <source>
        <dbReference type="EMBL" id="MCX2976029.1"/>
    </source>
</evidence>
<evidence type="ECO:0000256" key="6">
    <source>
        <dbReference type="ARBA" id="ARBA00023004"/>
    </source>
</evidence>
<keyword evidence="4 8" id="KW-0732">Signal</keyword>
<dbReference type="PANTHER" id="PTHR30600:SF10">
    <property type="entry name" value="BLL6722 PROTEIN"/>
    <property type="match status" value="1"/>
</dbReference>
<dbReference type="Pfam" id="PF03150">
    <property type="entry name" value="CCP_MauG"/>
    <property type="match status" value="1"/>
</dbReference>
<gene>
    <name evidence="10" type="ORF">EYC82_01495</name>
</gene>
<dbReference type="EMBL" id="SHNO01000001">
    <property type="protein sequence ID" value="MCX2976029.1"/>
    <property type="molecule type" value="Genomic_DNA"/>
</dbReference>
<dbReference type="Gene3D" id="1.10.760.10">
    <property type="entry name" value="Cytochrome c-like domain"/>
    <property type="match status" value="2"/>
</dbReference>
<evidence type="ECO:0000313" key="11">
    <source>
        <dbReference type="Proteomes" id="UP001143304"/>
    </source>
</evidence>
<feature type="chain" id="PRO_5045170984" evidence="8">
    <location>
        <begin position="22"/>
        <end position="389"/>
    </location>
</feature>
<dbReference type="GO" id="GO:0004601">
    <property type="term" value="F:peroxidase activity"/>
    <property type="evidence" value="ECO:0007669"/>
    <property type="project" value="UniProtKB-KW"/>
</dbReference>
<dbReference type="Proteomes" id="UP001143304">
    <property type="component" value="Unassembled WGS sequence"/>
</dbReference>
<evidence type="ECO:0000256" key="8">
    <source>
        <dbReference type="SAM" id="SignalP"/>
    </source>
</evidence>
<dbReference type="RefSeq" id="WP_279247784.1">
    <property type="nucleotide sequence ID" value="NZ_SHNO01000001.1"/>
</dbReference>
<dbReference type="SUPFAM" id="SSF46626">
    <property type="entry name" value="Cytochrome c"/>
    <property type="match status" value="2"/>
</dbReference>
<evidence type="ECO:0000256" key="5">
    <source>
        <dbReference type="ARBA" id="ARBA00023002"/>
    </source>
</evidence>
<comment type="subcellular location">
    <subcellularLocation>
        <location evidence="1">Cell envelope</location>
    </subcellularLocation>
</comment>
<name>A0ABT3T196_9GAMM</name>
<evidence type="ECO:0000256" key="1">
    <source>
        <dbReference type="ARBA" id="ARBA00004196"/>
    </source>
</evidence>
<feature type="domain" description="Cytochrome c" evidence="9">
    <location>
        <begin position="229"/>
        <end position="360"/>
    </location>
</feature>
<evidence type="ECO:0000256" key="7">
    <source>
        <dbReference type="PROSITE-ProRule" id="PRU00433"/>
    </source>
</evidence>
<feature type="signal peptide" evidence="8">
    <location>
        <begin position="1"/>
        <end position="21"/>
    </location>
</feature>
<keyword evidence="5" id="KW-0560">Oxidoreductase</keyword>
<dbReference type="InterPro" id="IPR009056">
    <property type="entry name" value="Cyt_c-like_dom"/>
</dbReference>
<dbReference type="PANTHER" id="PTHR30600">
    <property type="entry name" value="CYTOCHROME C PEROXIDASE-RELATED"/>
    <property type="match status" value="1"/>
</dbReference>